<dbReference type="InterPro" id="IPR020825">
    <property type="entry name" value="Phe-tRNA_synthase-like_B3/B4"/>
</dbReference>
<dbReference type="FunFam" id="3.30.56.10:FF:000023">
    <property type="entry name" value="Phenylalanyl-tRNA synthetase, beta subunit"/>
    <property type="match status" value="1"/>
</dbReference>
<evidence type="ECO:0000256" key="12">
    <source>
        <dbReference type="ARBA" id="ARBA00022917"/>
    </source>
</evidence>
<feature type="domain" description="B5" evidence="17">
    <location>
        <begin position="296"/>
        <end position="392"/>
    </location>
</feature>
<dbReference type="AlphaFoldDB" id="A0A9Q3EL54"/>
<proteinExistence type="inferred from homology"/>
<evidence type="ECO:0000256" key="10">
    <source>
        <dbReference type="ARBA" id="ARBA00022840"/>
    </source>
</evidence>
<dbReference type="InterPro" id="IPR009061">
    <property type="entry name" value="DNA-bd_dom_put_sf"/>
</dbReference>
<comment type="cofactor">
    <cofactor evidence="1">
        <name>Mg(2+)</name>
        <dbReference type="ChEBI" id="CHEBI:18420"/>
    </cofactor>
</comment>
<dbReference type="Pfam" id="PF03483">
    <property type="entry name" value="B3_4"/>
    <property type="match status" value="1"/>
</dbReference>
<dbReference type="SMART" id="SM00873">
    <property type="entry name" value="B3_4"/>
    <property type="match status" value="1"/>
</dbReference>
<evidence type="ECO:0000256" key="11">
    <source>
        <dbReference type="ARBA" id="ARBA00022842"/>
    </source>
</evidence>
<comment type="similarity">
    <text evidence="3">Belongs to the phenylalanyl-tRNA synthetase beta subunit family. Type 2 subfamily.</text>
</comment>
<dbReference type="Gene3D" id="3.50.40.10">
    <property type="entry name" value="Phenylalanyl-trna Synthetase, Chain B, domain 3"/>
    <property type="match status" value="1"/>
</dbReference>
<keyword evidence="10" id="KW-0067">ATP-binding</keyword>
<evidence type="ECO:0000256" key="1">
    <source>
        <dbReference type="ARBA" id="ARBA00001946"/>
    </source>
</evidence>
<comment type="caution">
    <text evidence="18">The sequence shown here is derived from an EMBL/GenBank/DDBJ whole genome shotgun (WGS) entry which is preliminary data.</text>
</comment>
<evidence type="ECO:0000256" key="3">
    <source>
        <dbReference type="ARBA" id="ARBA00007438"/>
    </source>
</evidence>
<comment type="subunit">
    <text evidence="4">Tetramer of two alpha and two beta subunits.</text>
</comment>
<dbReference type="Pfam" id="PF03484">
    <property type="entry name" value="B5"/>
    <property type="match status" value="1"/>
</dbReference>
<evidence type="ECO:0000256" key="7">
    <source>
        <dbReference type="ARBA" id="ARBA00022598"/>
    </source>
</evidence>
<evidence type="ECO:0000256" key="5">
    <source>
        <dbReference type="ARBA" id="ARBA00012814"/>
    </source>
</evidence>
<dbReference type="InterPro" id="IPR041616">
    <property type="entry name" value="PheRS_beta_core"/>
</dbReference>
<dbReference type="Gene3D" id="3.30.930.10">
    <property type="entry name" value="Bira Bifunctional Protein, Domain 2"/>
    <property type="match status" value="1"/>
</dbReference>
<keyword evidence="13" id="KW-0030">Aminoacyl-tRNA synthetase</keyword>
<comment type="subcellular location">
    <subcellularLocation>
        <location evidence="2">Cytoplasm</location>
    </subcellularLocation>
</comment>
<keyword evidence="7" id="KW-0436">Ligase</keyword>
<dbReference type="InterPro" id="IPR040659">
    <property type="entry name" value="PhetRS_B1"/>
</dbReference>
<evidence type="ECO:0000256" key="13">
    <source>
        <dbReference type="ARBA" id="ARBA00023146"/>
    </source>
</evidence>
<name>A0A9Q3EL54_9BASI</name>
<dbReference type="GO" id="GO:0004826">
    <property type="term" value="F:phenylalanine-tRNA ligase activity"/>
    <property type="evidence" value="ECO:0007669"/>
    <property type="project" value="UniProtKB-EC"/>
</dbReference>
<accession>A0A9Q3EL54</accession>
<evidence type="ECO:0000256" key="6">
    <source>
        <dbReference type="ARBA" id="ARBA00022490"/>
    </source>
</evidence>
<evidence type="ECO:0000256" key="2">
    <source>
        <dbReference type="ARBA" id="ARBA00004496"/>
    </source>
</evidence>
<sequence>MPTITVEKDRFFKDLGRNFTHREFDEILFDYGLELDEDTSITLPEEKPYKLKIEVPANRYDLLCHQGLVLALKTYVGTSPAPSYKLVVPPIDRQWKAYVRAETGQIRPYFASAILRGIKFDEQRYKDFIELQDKLHGNLCRKRTLVAIGTHDLNKMDHSNKFVSYEARPPKDIKFAPLNKEVEYNANQLMSLYESDKHLGKYLHIIRDSPVYPIIYDNSRTVLSLPPIINSNHTKITLDTQDVFIDVTATDQTKLDIVINILITMFSQYCSQPFTVEPVEIIYEHDLSSSYRSPKIDPQIFALRQSYINAVTGLSLTPQDSISLLQKMGHQASAGPSSVGSAINSTTSHYVAQAAPSDLLTVLVSPTRPDILHECDLVEDVAIAYGFNNLKKTFPSTNTVGKPYPINKLSDLVRKECAFAGWLEVLPLTLCSHDENFSFLRKEDDKTEAVVLSNPATIEFQVVRTSLLPGLLKTVRENRKHPLPMKVFEVSDVVLKDDRFERKAKNVRRLGAVYVGKRGAGFEIVHGLLDRIMAMLEVAWSGELDEKGKNDGKRGEYRIEESNEPTFFPGRSAKIMFRRPLKESNSKTVNTSKTTGESPTVLNKDDNLNSSGWIQIGKLGILHPDVLKSFELGFPCSVLEFDLKEFL</sequence>
<evidence type="ECO:0000256" key="8">
    <source>
        <dbReference type="ARBA" id="ARBA00022723"/>
    </source>
</evidence>
<keyword evidence="11" id="KW-0460">Magnesium</keyword>
<dbReference type="EMBL" id="AVOT02028570">
    <property type="protein sequence ID" value="MBW0521090.1"/>
    <property type="molecule type" value="Genomic_DNA"/>
</dbReference>
<dbReference type="InterPro" id="IPR005146">
    <property type="entry name" value="B3/B4_tRNA-bd"/>
</dbReference>
<dbReference type="InterPro" id="IPR005147">
    <property type="entry name" value="tRNA_synthase_B5-dom"/>
</dbReference>
<gene>
    <name evidence="18" type="ORF">O181_060805</name>
</gene>
<dbReference type="Gene3D" id="3.30.56.10">
    <property type="match status" value="2"/>
</dbReference>
<dbReference type="SUPFAM" id="SSF46955">
    <property type="entry name" value="Putative DNA-binding domain"/>
    <property type="match status" value="2"/>
</dbReference>
<keyword evidence="6" id="KW-0963">Cytoplasm</keyword>
<dbReference type="CDD" id="cd00769">
    <property type="entry name" value="PheRS_beta_core"/>
    <property type="match status" value="1"/>
</dbReference>
<organism evidence="18 19">
    <name type="scientific">Austropuccinia psidii MF-1</name>
    <dbReference type="NCBI Taxonomy" id="1389203"/>
    <lineage>
        <taxon>Eukaryota</taxon>
        <taxon>Fungi</taxon>
        <taxon>Dikarya</taxon>
        <taxon>Basidiomycota</taxon>
        <taxon>Pucciniomycotina</taxon>
        <taxon>Pucciniomycetes</taxon>
        <taxon>Pucciniales</taxon>
        <taxon>Sphaerophragmiaceae</taxon>
        <taxon>Austropuccinia</taxon>
    </lineage>
</organism>
<dbReference type="GO" id="GO:0005524">
    <property type="term" value="F:ATP binding"/>
    <property type="evidence" value="ECO:0007669"/>
    <property type="project" value="UniProtKB-KW"/>
</dbReference>
<evidence type="ECO:0000256" key="14">
    <source>
        <dbReference type="ARBA" id="ARBA00033189"/>
    </source>
</evidence>
<feature type="region of interest" description="Disordered" evidence="16">
    <location>
        <begin position="583"/>
        <end position="602"/>
    </location>
</feature>
<keyword evidence="12" id="KW-0648">Protein biosynthesis</keyword>
<feature type="compositionally biased region" description="Low complexity" evidence="16">
    <location>
        <begin position="586"/>
        <end position="595"/>
    </location>
</feature>
<dbReference type="PROSITE" id="PS51483">
    <property type="entry name" value="B5"/>
    <property type="match status" value="1"/>
</dbReference>
<evidence type="ECO:0000259" key="17">
    <source>
        <dbReference type="PROSITE" id="PS51483"/>
    </source>
</evidence>
<evidence type="ECO:0000256" key="9">
    <source>
        <dbReference type="ARBA" id="ARBA00022741"/>
    </source>
</evidence>
<reference evidence="18" key="1">
    <citation type="submission" date="2021-03" db="EMBL/GenBank/DDBJ databases">
        <title>Draft genome sequence of rust myrtle Austropuccinia psidii MF-1, a brazilian biotype.</title>
        <authorList>
            <person name="Quecine M.C."/>
            <person name="Pachon D.M.R."/>
            <person name="Bonatelli M.L."/>
            <person name="Correr F.H."/>
            <person name="Franceschini L.M."/>
            <person name="Leite T.F."/>
            <person name="Margarido G.R.A."/>
            <person name="Almeida C.A."/>
            <person name="Ferrarezi J.A."/>
            <person name="Labate C.A."/>
        </authorList>
    </citation>
    <scope>NUCLEOTIDE SEQUENCE</scope>
    <source>
        <strain evidence="18">MF-1</strain>
    </source>
</reference>
<dbReference type="PANTHER" id="PTHR10947:SF0">
    <property type="entry name" value="PHENYLALANINE--TRNA LIGASE BETA SUBUNIT"/>
    <property type="match status" value="1"/>
</dbReference>
<dbReference type="Pfam" id="PF17759">
    <property type="entry name" value="tRNA_synthFbeta"/>
    <property type="match status" value="1"/>
</dbReference>
<evidence type="ECO:0000313" key="19">
    <source>
        <dbReference type="Proteomes" id="UP000765509"/>
    </source>
</evidence>
<dbReference type="GO" id="GO:0003723">
    <property type="term" value="F:RNA binding"/>
    <property type="evidence" value="ECO:0007669"/>
    <property type="project" value="InterPro"/>
</dbReference>
<comment type="catalytic activity">
    <reaction evidence="15">
        <text>tRNA(Phe) + L-phenylalanine + ATP = L-phenylalanyl-tRNA(Phe) + AMP + diphosphate + H(+)</text>
        <dbReference type="Rhea" id="RHEA:19413"/>
        <dbReference type="Rhea" id="RHEA-COMP:9668"/>
        <dbReference type="Rhea" id="RHEA-COMP:9699"/>
        <dbReference type="ChEBI" id="CHEBI:15378"/>
        <dbReference type="ChEBI" id="CHEBI:30616"/>
        <dbReference type="ChEBI" id="CHEBI:33019"/>
        <dbReference type="ChEBI" id="CHEBI:58095"/>
        <dbReference type="ChEBI" id="CHEBI:78442"/>
        <dbReference type="ChEBI" id="CHEBI:78531"/>
        <dbReference type="ChEBI" id="CHEBI:456215"/>
        <dbReference type="EC" id="6.1.1.20"/>
    </reaction>
</comment>
<dbReference type="InterPro" id="IPR045060">
    <property type="entry name" value="Phe-tRNA-ligase_IIc_bsu"/>
</dbReference>
<dbReference type="OrthoDB" id="1698572at2759"/>
<keyword evidence="8" id="KW-0479">Metal-binding</keyword>
<dbReference type="SUPFAM" id="SSF55681">
    <property type="entry name" value="Class II aaRS and biotin synthetases"/>
    <property type="match status" value="1"/>
</dbReference>
<dbReference type="Pfam" id="PF18262">
    <property type="entry name" value="PhetRS_B1"/>
    <property type="match status" value="1"/>
</dbReference>
<dbReference type="PANTHER" id="PTHR10947">
    <property type="entry name" value="PHENYLALANYL-TRNA SYNTHETASE BETA CHAIN AND LEUCINE-RICH REPEAT-CONTAINING PROTEIN 47"/>
    <property type="match status" value="1"/>
</dbReference>
<dbReference type="EC" id="6.1.1.20" evidence="5"/>
<evidence type="ECO:0000256" key="4">
    <source>
        <dbReference type="ARBA" id="ARBA00011209"/>
    </source>
</evidence>
<dbReference type="Proteomes" id="UP000765509">
    <property type="component" value="Unassembled WGS sequence"/>
</dbReference>
<evidence type="ECO:0000313" key="18">
    <source>
        <dbReference type="EMBL" id="MBW0521090.1"/>
    </source>
</evidence>
<keyword evidence="9" id="KW-0547">Nucleotide-binding</keyword>
<dbReference type="FunFam" id="3.50.40.10:FF:000002">
    <property type="entry name" value="phenylalanine--tRNA ligase beta subunit"/>
    <property type="match status" value="1"/>
</dbReference>
<dbReference type="GO" id="GO:0006432">
    <property type="term" value="P:phenylalanyl-tRNA aminoacylation"/>
    <property type="evidence" value="ECO:0007669"/>
    <property type="project" value="InterPro"/>
</dbReference>
<dbReference type="InterPro" id="IPR045864">
    <property type="entry name" value="aa-tRNA-synth_II/BPL/LPL"/>
</dbReference>
<evidence type="ECO:0000256" key="16">
    <source>
        <dbReference type="SAM" id="MobiDB-lite"/>
    </source>
</evidence>
<dbReference type="NCBIfam" id="TIGR00471">
    <property type="entry name" value="pheT_arch"/>
    <property type="match status" value="1"/>
</dbReference>
<dbReference type="GO" id="GO:0009328">
    <property type="term" value="C:phenylalanine-tRNA ligase complex"/>
    <property type="evidence" value="ECO:0007669"/>
    <property type="project" value="TreeGrafter"/>
</dbReference>
<dbReference type="GO" id="GO:0000287">
    <property type="term" value="F:magnesium ion binding"/>
    <property type="evidence" value="ECO:0007669"/>
    <property type="project" value="InterPro"/>
</dbReference>
<evidence type="ECO:0000256" key="15">
    <source>
        <dbReference type="ARBA" id="ARBA00049255"/>
    </source>
</evidence>
<dbReference type="SMART" id="SM00874">
    <property type="entry name" value="B5"/>
    <property type="match status" value="1"/>
</dbReference>
<dbReference type="InterPro" id="IPR004531">
    <property type="entry name" value="Phe-tRNA-synth_IIc_bsu_arc_euk"/>
</dbReference>
<keyword evidence="19" id="KW-1185">Reference proteome</keyword>
<protein>
    <recommendedName>
        <fullName evidence="5">phenylalanine--tRNA ligase</fullName>
        <ecNumber evidence="5">6.1.1.20</ecNumber>
    </recommendedName>
    <alternativeName>
        <fullName evidence="14">Phenylalanyl-tRNA synthetase beta subunit</fullName>
    </alternativeName>
</protein>